<feature type="domain" description="AB hydrolase-1" evidence="3">
    <location>
        <begin position="32"/>
        <end position="138"/>
    </location>
</feature>
<proteinExistence type="inferred from homology"/>
<evidence type="ECO:0000256" key="2">
    <source>
        <dbReference type="ARBA" id="ARBA00022801"/>
    </source>
</evidence>
<dbReference type="Pfam" id="PF00561">
    <property type="entry name" value="Abhydrolase_1"/>
    <property type="match status" value="1"/>
</dbReference>
<dbReference type="InterPro" id="IPR000073">
    <property type="entry name" value="AB_hydrolase_1"/>
</dbReference>
<keyword evidence="5" id="KW-1185">Reference proteome</keyword>
<comment type="caution">
    <text evidence="4">The sequence shown here is derived from an EMBL/GenBank/DDBJ whole genome shotgun (WGS) entry which is preliminary data.</text>
</comment>
<dbReference type="OrthoDB" id="7185741at2"/>
<reference evidence="4 5" key="1">
    <citation type="submission" date="2018-04" db="EMBL/GenBank/DDBJ databases">
        <title>Novel species isolated from glacier.</title>
        <authorList>
            <person name="Liu Q."/>
            <person name="Xin Y.-H."/>
        </authorList>
    </citation>
    <scope>NUCLEOTIDE SEQUENCE [LARGE SCALE GENOMIC DNA]</scope>
    <source>
        <strain evidence="4 5">GT1R17</strain>
    </source>
</reference>
<keyword evidence="2" id="KW-0378">Hydrolase</keyword>
<dbReference type="PRINTS" id="PR00111">
    <property type="entry name" value="ABHYDROLASE"/>
</dbReference>
<dbReference type="PANTHER" id="PTHR43689:SF8">
    <property type="entry name" value="ALPHA_BETA-HYDROLASES SUPERFAMILY PROTEIN"/>
    <property type="match status" value="1"/>
</dbReference>
<dbReference type="RefSeq" id="WP_107938788.1">
    <property type="nucleotide sequence ID" value="NZ_QANS01000001.1"/>
</dbReference>
<dbReference type="Gene3D" id="3.40.50.1820">
    <property type="entry name" value="alpha/beta hydrolase"/>
    <property type="match status" value="1"/>
</dbReference>
<accession>A0A2T5MKH6</accession>
<comment type="similarity">
    <text evidence="1">Belongs to the peptidase S33 family.</text>
</comment>
<organism evidence="4 5">
    <name type="scientific">Stenotrophobium rhamnosiphilum</name>
    <dbReference type="NCBI Taxonomy" id="2029166"/>
    <lineage>
        <taxon>Bacteria</taxon>
        <taxon>Pseudomonadati</taxon>
        <taxon>Pseudomonadota</taxon>
        <taxon>Gammaproteobacteria</taxon>
        <taxon>Nevskiales</taxon>
        <taxon>Nevskiaceae</taxon>
        <taxon>Stenotrophobium</taxon>
    </lineage>
</organism>
<evidence type="ECO:0000313" key="4">
    <source>
        <dbReference type="EMBL" id="PTU33081.1"/>
    </source>
</evidence>
<name>A0A2T5MKH6_9GAMM</name>
<dbReference type="AlphaFoldDB" id="A0A2T5MKH6"/>
<dbReference type="SUPFAM" id="SSF53474">
    <property type="entry name" value="alpha/beta-Hydrolases"/>
    <property type="match status" value="1"/>
</dbReference>
<dbReference type="Proteomes" id="UP000244248">
    <property type="component" value="Unassembled WGS sequence"/>
</dbReference>
<dbReference type="PANTHER" id="PTHR43689">
    <property type="entry name" value="HYDROLASE"/>
    <property type="match status" value="1"/>
</dbReference>
<dbReference type="InterPro" id="IPR029058">
    <property type="entry name" value="AB_hydrolase_fold"/>
</dbReference>
<gene>
    <name evidence="4" type="ORF">CJD38_02960</name>
</gene>
<dbReference type="InterPro" id="IPR002410">
    <property type="entry name" value="Peptidase_S33"/>
</dbReference>
<evidence type="ECO:0000259" key="3">
    <source>
        <dbReference type="Pfam" id="PF00561"/>
    </source>
</evidence>
<dbReference type="GO" id="GO:0006508">
    <property type="term" value="P:proteolysis"/>
    <property type="evidence" value="ECO:0007669"/>
    <property type="project" value="InterPro"/>
</dbReference>
<dbReference type="PRINTS" id="PR00793">
    <property type="entry name" value="PROAMNOPTASE"/>
</dbReference>
<dbReference type="EMBL" id="QANS01000001">
    <property type="protein sequence ID" value="PTU33081.1"/>
    <property type="molecule type" value="Genomic_DNA"/>
</dbReference>
<evidence type="ECO:0000256" key="1">
    <source>
        <dbReference type="ARBA" id="ARBA00010088"/>
    </source>
</evidence>
<sequence>MSSPAIHEEIVNLGQSSLHYRSAGTAGELPDVLMEHGGGGSTADWSLIEPVLAAHGRVFTYDRAGSGTSPRDDFGRSAVANTQRLAKLVEQLPIKKPFVLVGYSLGGLYARHYAAKYPDQVAGIVLLDATPTKHVIKKSDYNRAFRTMHMLHWAARSGLAKAFWYLSGKKIERERFEGYITKFSSPTFIPNVKEELLAITTVQADVATLAEELTHPSWAILAGSAPKASQAATLAEVRILHDALMVKAPALSGQVVVAGANHSTLVSEEKHAVTVANHILTFLRSLASR</sequence>
<evidence type="ECO:0000313" key="5">
    <source>
        <dbReference type="Proteomes" id="UP000244248"/>
    </source>
</evidence>
<protein>
    <recommendedName>
        <fullName evidence="3">AB hydrolase-1 domain-containing protein</fullName>
    </recommendedName>
</protein>
<dbReference type="GO" id="GO:0008233">
    <property type="term" value="F:peptidase activity"/>
    <property type="evidence" value="ECO:0007669"/>
    <property type="project" value="InterPro"/>
</dbReference>